<feature type="coiled-coil region" evidence="1">
    <location>
        <begin position="1"/>
        <end position="28"/>
    </location>
</feature>
<dbReference type="RefSeq" id="YP_009796634.1">
    <property type="nucleotide sequence ID" value="NC_047902.1"/>
</dbReference>
<protein>
    <submittedName>
        <fullName evidence="2">Uncharacterized protein</fullName>
    </submittedName>
</protein>
<dbReference type="GeneID" id="54987024"/>
<evidence type="ECO:0000256" key="1">
    <source>
        <dbReference type="SAM" id="Coils"/>
    </source>
</evidence>
<organism evidence="2 3">
    <name type="scientific">Pseudomonas phage PMBT3</name>
    <dbReference type="NCBI Taxonomy" id="2059856"/>
    <lineage>
        <taxon>Viruses</taxon>
        <taxon>Duplodnaviria</taxon>
        <taxon>Heunggongvirae</taxon>
        <taxon>Uroviricota</taxon>
        <taxon>Caudoviricetes</taxon>
        <taxon>Maxrubnervirus</taxon>
        <taxon>Maxrubnervirus PMBT3</taxon>
    </lineage>
</organism>
<keyword evidence="3" id="KW-1185">Reference proteome</keyword>
<dbReference type="KEGG" id="vg:54987024"/>
<sequence>MSKQSAQLANAERVADEAIAALEDFQTQVWNYVDGMADEVITGILDGAKATAERLRAELEGEG</sequence>
<keyword evidence="1" id="KW-0175">Coiled coil</keyword>
<accession>A0A2I6PI03</accession>
<reference evidence="3" key="1">
    <citation type="submission" date="2017-11" db="EMBL/GenBank/DDBJ databases">
        <title>Genome sequence and characterization of the novel virulent phage PMBT3 infecting Pseudomonas sp.</title>
        <authorList>
            <person name="Koberg S."/>
            <person name="Brinks E."/>
            <person name="Heller K.J."/>
            <person name="Neve H."/>
            <person name="Franz C.M.A.P."/>
        </authorList>
    </citation>
    <scope>NUCLEOTIDE SEQUENCE [LARGE SCALE GENOMIC DNA]</scope>
</reference>
<dbReference type="Proteomes" id="UP000240704">
    <property type="component" value="Segment"/>
</dbReference>
<name>A0A2I6PI03_9CAUD</name>
<proteinExistence type="predicted"/>
<evidence type="ECO:0000313" key="2">
    <source>
        <dbReference type="EMBL" id="AUM59685.1"/>
    </source>
</evidence>
<evidence type="ECO:0000313" key="3">
    <source>
        <dbReference type="Proteomes" id="UP000240704"/>
    </source>
</evidence>
<dbReference type="EMBL" id="MG596799">
    <property type="protein sequence ID" value="AUM59685.1"/>
    <property type="molecule type" value="Genomic_DNA"/>
</dbReference>